<dbReference type="Pfam" id="PF10497">
    <property type="entry name" value="zf-4CXXC_R1"/>
    <property type="match status" value="1"/>
</dbReference>
<evidence type="ECO:0000313" key="12">
    <source>
        <dbReference type="Proteomes" id="UP000694925"/>
    </source>
</evidence>
<name>A0AAJ7JCT8_9HYME</name>
<dbReference type="Proteomes" id="UP000694925">
    <property type="component" value="Unplaced"/>
</dbReference>
<evidence type="ECO:0000256" key="9">
    <source>
        <dbReference type="ARBA" id="ARBA00023242"/>
    </source>
</evidence>
<evidence type="ECO:0000313" key="13">
    <source>
        <dbReference type="RefSeq" id="XP_017889579.1"/>
    </source>
</evidence>
<dbReference type="InterPro" id="IPR018866">
    <property type="entry name" value="Znf-4CXXC_R1"/>
</dbReference>
<evidence type="ECO:0000256" key="5">
    <source>
        <dbReference type="ARBA" id="ARBA00022553"/>
    </source>
</evidence>
<evidence type="ECO:0000256" key="2">
    <source>
        <dbReference type="ARBA" id="ARBA00004496"/>
    </source>
</evidence>
<dbReference type="AlphaFoldDB" id="A0AAJ7JCT8"/>
<keyword evidence="8" id="KW-0804">Transcription</keyword>
<keyword evidence="5" id="KW-0597">Phosphoprotein</keyword>
<organism evidence="12 13">
    <name type="scientific">Ceratina calcarata</name>
    <dbReference type="NCBI Taxonomy" id="156304"/>
    <lineage>
        <taxon>Eukaryota</taxon>
        <taxon>Metazoa</taxon>
        <taxon>Ecdysozoa</taxon>
        <taxon>Arthropoda</taxon>
        <taxon>Hexapoda</taxon>
        <taxon>Insecta</taxon>
        <taxon>Pterygota</taxon>
        <taxon>Neoptera</taxon>
        <taxon>Endopterygota</taxon>
        <taxon>Hymenoptera</taxon>
        <taxon>Apocrita</taxon>
        <taxon>Aculeata</taxon>
        <taxon>Apoidea</taxon>
        <taxon>Anthophila</taxon>
        <taxon>Apidae</taxon>
        <taxon>Ceratina</taxon>
        <taxon>Zadontomerus</taxon>
    </lineage>
</organism>
<dbReference type="GeneID" id="108630671"/>
<keyword evidence="12" id="KW-1185">Reference proteome</keyword>
<keyword evidence="9" id="KW-0539">Nucleus</keyword>
<dbReference type="PANTHER" id="PTHR31169">
    <property type="entry name" value="OS05G0300700 PROTEIN"/>
    <property type="match status" value="1"/>
</dbReference>
<evidence type="ECO:0000256" key="8">
    <source>
        <dbReference type="ARBA" id="ARBA00023163"/>
    </source>
</evidence>
<gene>
    <name evidence="13" type="primary">LOC108630671</name>
</gene>
<keyword evidence="3" id="KW-0963">Cytoplasm</keyword>
<dbReference type="KEGG" id="ccal:108630671"/>
<evidence type="ECO:0000256" key="1">
    <source>
        <dbReference type="ARBA" id="ARBA00004123"/>
    </source>
</evidence>
<dbReference type="GO" id="GO:0005634">
    <property type="term" value="C:nucleus"/>
    <property type="evidence" value="ECO:0007669"/>
    <property type="project" value="UniProtKB-SubCell"/>
</dbReference>
<dbReference type="InterPro" id="IPR040221">
    <property type="entry name" value="CDCA7/CDA7L"/>
</dbReference>
<proteinExistence type="predicted"/>
<reference evidence="13" key="1">
    <citation type="submission" date="2025-08" db="UniProtKB">
        <authorList>
            <consortium name="RefSeq"/>
        </authorList>
    </citation>
    <scope>IDENTIFICATION</scope>
    <source>
        <tissue evidence="13">Whole body</tissue>
    </source>
</reference>
<dbReference type="PANTHER" id="PTHR31169:SF8">
    <property type="entry name" value="ZINC-FINGER DOMAIN OF MONOAMINE-OXIDASE A REPRESSOR R1 PROTEIN"/>
    <property type="match status" value="1"/>
</dbReference>
<keyword evidence="7" id="KW-0805">Transcription regulation</keyword>
<dbReference type="GO" id="GO:0006355">
    <property type="term" value="P:regulation of DNA-templated transcription"/>
    <property type="evidence" value="ECO:0007669"/>
    <property type="project" value="InterPro"/>
</dbReference>
<feature type="domain" description="Zinc-finger" evidence="11">
    <location>
        <begin position="221"/>
        <end position="319"/>
    </location>
</feature>
<feature type="compositionally biased region" description="Basic and acidic residues" evidence="10">
    <location>
        <begin position="60"/>
        <end position="86"/>
    </location>
</feature>
<feature type="region of interest" description="Disordered" evidence="10">
    <location>
        <begin position="48"/>
        <end position="112"/>
    </location>
</feature>
<evidence type="ECO:0000256" key="3">
    <source>
        <dbReference type="ARBA" id="ARBA00022490"/>
    </source>
</evidence>
<sequence length="326" mass="38184">MDEDYETLRNKNIAERNAFFAELFQDAKKQKQEIKELEVKHIDVVKDVVKDEDSEDLENEPPKKKQKRDPETRLSRRRYDLRERKTYSTRNRAKGSNENEDDEEENYSKRPRRSGRKLRVLFPWAKPAQRSVDLMKMGVCDVDEEEEEYEDNDSDDDYDDDDYDDDDYNDDDYDNDNYRRSKKTFLKVKKAPYDPNTIPSVDEITDEMLENVAERFSDKTYDKIDGTSCHQCRQKTLDTKTVCRSGECIGVRGQFCGRCLRTRYGESAVEALKNPTWSCPPCRGLCNCSICRTREGLPPTGILVYAAQEEGYSSVLDYLQSTERED</sequence>
<evidence type="ECO:0000256" key="10">
    <source>
        <dbReference type="SAM" id="MobiDB-lite"/>
    </source>
</evidence>
<dbReference type="RefSeq" id="XP_017889579.1">
    <property type="nucleotide sequence ID" value="XM_018034090.2"/>
</dbReference>
<evidence type="ECO:0000256" key="6">
    <source>
        <dbReference type="ARBA" id="ARBA00022843"/>
    </source>
</evidence>
<evidence type="ECO:0000256" key="7">
    <source>
        <dbReference type="ARBA" id="ARBA00023015"/>
    </source>
</evidence>
<protein>
    <submittedName>
        <fullName evidence="13">Cell division cycle-associated protein 7-like</fullName>
    </submittedName>
</protein>
<evidence type="ECO:0000259" key="11">
    <source>
        <dbReference type="Pfam" id="PF10497"/>
    </source>
</evidence>
<comment type="subcellular location">
    <subcellularLocation>
        <location evidence="2">Cytoplasm</location>
    </subcellularLocation>
    <subcellularLocation>
        <location evidence="1">Nucleus</location>
    </subcellularLocation>
</comment>
<keyword evidence="4" id="KW-1017">Isopeptide bond</keyword>
<feature type="region of interest" description="Disordered" evidence="10">
    <location>
        <begin position="144"/>
        <end position="175"/>
    </location>
</feature>
<evidence type="ECO:0000256" key="4">
    <source>
        <dbReference type="ARBA" id="ARBA00022499"/>
    </source>
</evidence>
<accession>A0AAJ7JCT8</accession>
<dbReference type="GO" id="GO:0005737">
    <property type="term" value="C:cytoplasm"/>
    <property type="evidence" value="ECO:0007669"/>
    <property type="project" value="UniProtKB-SubCell"/>
</dbReference>
<keyword evidence="6" id="KW-0832">Ubl conjugation</keyword>